<accession>A0ABS5A9A9</accession>
<proteinExistence type="predicted"/>
<dbReference type="RefSeq" id="WP_209706695.1">
    <property type="nucleotide sequence ID" value="NZ_JAGIOO010000001.1"/>
</dbReference>
<dbReference type="InterPro" id="IPR036397">
    <property type="entry name" value="RNaseH_sf"/>
</dbReference>
<dbReference type="PANTHER" id="PTHR30347">
    <property type="entry name" value="POTASSIUM CHANNEL RELATED"/>
    <property type="match status" value="1"/>
</dbReference>
<comment type="caution">
    <text evidence="2">The sequence shown here is derived from an EMBL/GenBank/DDBJ whole genome shotgun (WGS) entry which is preliminary data.</text>
</comment>
<dbReference type="Proteomes" id="UP001519363">
    <property type="component" value="Unassembled WGS sequence"/>
</dbReference>
<organism evidence="2 3">
    <name type="scientific">Crossiella equi</name>
    <dbReference type="NCBI Taxonomy" id="130796"/>
    <lineage>
        <taxon>Bacteria</taxon>
        <taxon>Bacillati</taxon>
        <taxon>Actinomycetota</taxon>
        <taxon>Actinomycetes</taxon>
        <taxon>Pseudonocardiales</taxon>
        <taxon>Pseudonocardiaceae</taxon>
        <taxon>Crossiella</taxon>
    </lineage>
</organism>
<dbReference type="Pfam" id="PF13565">
    <property type="entry name" value="HTH_32"/>
    <property type="match status" value="1"/>
</dbReference>
<feature type="domain" description="Tc1-like transposase DDE" evidence="1">
    <location>
        <begin position="175"/>
        <end position="318"/>
    </location>
</feature>
<dbReference type="NCBIfam" id="NF033545">
    <property type="entry name" value="transpos_IS630"/>
    <property type="match status" value="1"/>
</dbReference>
<dbReference type="PANTHER" id="PTHR30347:SF1">
    <property type="entry name" value="MECHANOSENSITIVE CHANNEL MSCK"/>
    <property type="match status" value="1"/>
</dbReference>
<dbReference type="InterPro" id="IPR009057">
    <property type="entry name" value="Homeodomain-like_sf"/>
</dbReference>
<dbReference type="SUPFAM" id="SSF53098">
    <property type="entry name" value="Ribonuclease H-like"/>
    <property type="match status" value="1"/>
</dbReference>
<gene>
    <name evidence="2" type="ORF">JOF53_002039</name>
</gene>
<dbReference type="Pfam" id="PF13358">
    <property type="entry name" value="DDE_3"/>
    <property type="match status" value="1"/>
</dbReference>
<protein>
    <submittedName>
        <fullName evidence="2">Transposase</fullName>
    </submittedName>
</protein>
<dbReference type="SUPFAM" id="SSF46689">
    <property type="entry name" value="Homeodomain-like"/>
    <property type="match status" value="1"/>
</dbReference>
<dbReference type="InterPro" id="IPR052702">
    <property type="entry name" value="MscS-like_channel"/>
</dbReference>
<dbReference type="EMBL" id="JAGIOO010000001">
    <property type="protein sequence ID" value="MBP2473167.1"/>
    <property type="molecule type" value="Genomic_DNA"/>
</dbReference>
<dbReference type="InterPro" id="IPR047655">
    <property type="entry name" value="Transpos_IS630-like"/>
</dbReference>
<reference evidence="2 3" key="1">
    <citation type="submission" date="2021-03" db="EMBL/GenBank/DDBJ databases">
        <title>Sequencing the genomes of 1000 actinobacteria strains.</title>
        <authorList>
            <person name="Klenk H.-P."/>
        </authorList>
    </citation>
    <scope>NUCLEOTIDE SEQUENCE [LARGE SCALE GENOMIC DNA]</scope>
    <source>
        <strain evidence="2 3">DSM 44580</strain>
    </source>
</reference>
<evidence type="ECO:0000259" key="1">
    <source>
        <dbReference type="Pfam" id="PF13358"/>
    </source>
</evidence>
<evidence type="ECO:0000313" key="3">
    <source>
        <dbReference type="Proteomes" id="UP001519363"/>
    </source>
</evidence>
<dbReference type="InterPro" id="IPR038717">
    <property type="entry name" value="Tc1-like_DDE_dom"/>
</dbReference>
<dbReference type="InterPro" id="IPR012337">
    <property type="entry name" value="RNaseH-like_sf"/>
</dbReference>
<name>A0ABS5A9A9_9PSEU</name>
<dbReference type="Gene3D" id="3.30.420.10">
    <property type="entry name" value="Ribonuclease H-like superfamily/Ribonuclease H"/>
    <property type="match status" value="1"/>
</dbReference>
<sequence>MAGKPQQELVLTDEERRVLYGWAHRRKTAQGLALRARIVLLCEGGHPDGEVAELAGCCRDVVGKWRRRFISDRLEGLTDLPRSGAPRTIADAQVEEVIVTTLESAPEGATHWSRRELAKQVGMSASSVRRVWQAFGLDPHQVEYFTVSTDPHLVDKVHDVVGLYLNPPEGALVLSVDEKPGIQATERVAPVAPMTPGVPERRSFDYIRHGTIDLFAALDTATGKVISKLSPHHRAVEFRDFLDQIDRETDPALQAHLICDNLSVHKAPAIHKWLLAHPRFHLHFTPTYSSWLNEVERWFAELQRRQLDRGVFCSVDQLSEALEQWIKLWNTDPHPFRWTATADHILDKIGRHCRRISGPAH</sequence>
<evidence type="ECO:0000313" key="2">
    <source>
        <dbReference type="EMBL" id="MBP2473167.1"/>
    </source>
</evidence>
<keyword evidence="3" id="KW-1185">Reference proteome</keyword>